<gene>
    <name evidence="7" type="ORF">FKG95_05040</name>
</gene>
<evidence type="ECO:0000256" key="2">
    <source>
        <dbReference type="ARBA" id="ARBA00023002"/>
    </source>
</evidence>
<dbReference type="SUPFAM" id="SSF51735">
    <property type="entry name" value="NAD(P)-binding Rossmann-fold domains"/>
    <property type="match status" value="1"/>
</dbReference>
<comment type="similarity">
    <text evidence="4">Belongs to the D-isomer specific 2-hydroxyacid dehydrogenase family.</text>
</comment>
<dbReference type="InterPro" id="IPR006140">
    <property type="entry name" value="D-isomer_DH_NAD-bd"/>
</dbReference>
<name>A0A545TWM9_9PROT</name>
<proteinExistence type="inferred from homology"/>
<dbReference type="Pfam" id="PF02826">
    <property type="entry name" value="2-Hacid_dh_C"/>
    <property type="match status" value="1"/>
</dbReference>
<evidence type="ECO:0000256" key="4">
    <source>
        <dbReference type="RuleBase" id="RU003719"/>
    </source>
</evidence>
<comment type="caution">
    <text evidence="7">The sequence shown here is derived from an EMBL/GenBank/DDBJ whole genome shotgun (WGS) entry which is preliminary data.</text>
</comment>
<evidence type="ECO:0000259" key="5">
    <source>
        <dbReference type="Pfam" id="PF00389"/>
    </source>
</evidence>
<dbReference type="Pfam" id="PF00389">
    <property type="entry name" value="2-Hacid_dh"/>
    <property type="match status" value="1"/>
</dbReference>
<feature type="domain" description="D-isomer specific 2-hydroxyacid dehydrogenase NAD-binding" evidence="6">
    <location>
        <begin position="108"/>
        <end position="281"/>
    </location>
</feature>
<dbReference type="InterPro" id="IPR036291">
    <property type="entry name" value="NAD(P)-bd_dom_sf"/>
</dbReference>
<keyword evidence="8" id="KW-1185">Reference proteome</keyword>
<sequence>MKPEIVVLSRLGPPEVMEALEASYQLHCLWEASDWRAALMAASSARGLVTTGSLGADAALIDALPALEVISINGVGLDAVDLPAAKARGIAIGYTPGVLTEGVADMAVALILAASRKLVQGDRFVRDGTWAGGEKLALGWSIRGKVVGFLGFGRIGREVARLLSVFGISALYHEPEALEGVAADYCSDLAAMAEASDVVVVCCAGGAATRNLVDASVLKALGSKGLLVNIARGSVVCEPDLIAALQAGHLGGAALDVFADEPQIPAALQVMENVVLTPHIASGTAETRLAMGRLVVENLAAYFSGKPLLTPAPMDGL</sequence>
<protein>
    <submittedName>
        <fullName evidence="7">2-hydroxyacid dehydrogenase</fullName>
    </submittedName>
</protein>
<feature type="domain" description="D-isomer specific 2-hydroxyacid dehydrogenase catalytic" evidence="5">
    <location>
        <begin position="5"/>
        <end position="309"/>
    </location>
</feature>
<accession>A0A545TWM9</accession>
<dbReference type="CDD" id="cd12156">
    <property type="entry name" value="HPPR"/>
    <property type="match status" value="1"/>
</dbReference>
<keyword evidence="1" id="KW-0521">NADP</keyword>
<dbReference type="AlphaFoldDB" id="A0A545TWM9"/>
<dbReference type="GO" id="GO:0016618">
    <property type="term" value="F:hydroxypyruvate reductase [NAD(P)H] activity"/>
    <property type="evidence" value="ECO:0007669"/>
    <property type="project" value="TreeGrafter"/>
</dbReference>
<dbReference type="PANTHER" id="PTHR10996:SF178">
    <property type="entry name" value="2-HYDROXYACID DEHYDROGENASE YGL185C-RELATED"/>
    <property type="match status" value="1"/>
</dbReference>
<keyword evidence="2 4" id="KW-0560">Oxidoreductase</keyword>
<evidence type="ECO:0000313" key="7">
    <source>
        <dbReference type="EMBL" id="TQV81620.1"/>
    </source>
</evidence>
<keyword evidence="3" id="KW-0520">NAD</keyword>
<dbReference type="PANTHER" id="PTHR10996">
    <property type="entry name" value="2-HYDROXYACID DEHYDROGENASE-RELATED"/>
    <property type="match status" value="1"/>
</dbReference>
<dbReference type="SUPFAM" id="SSF52283">
    <property type="entry name" value="Formate/glycerate dehydrogenase catalytic domain-like"/>
    <property type="match status" value="1"/>
</dbReference>
<dbReference type="OrthoDB" id="9793626at2"/>
<dbReference type="GO" id="GO:0005829">
    <property type="term" value="C:cytosol"/>
    <property type="evidence" value="ECO:0007669"/>
    <property type="project" value="TreeGrafter"/>
</dbReference>
<dbReference type="Proteomes" id="UP000315252">
    <property type="component" value="Unassembled WGS sequence"/>
</dbReference>
<dbReference type="EMBL" id="VHSH01000002">
    <property type="protein sequence ID" value="TQV81620.1"/>
    <property type="molecule type" value="Genomic_DNA"/>
</dbReference>
<organism evidence="7 8">
    <name type="scientific">Denitrobaculum tricleocarpae</name>
    <dbReference type="NCBI Taxonomy" id="2591009"/>
    <lineage>
        <taxon>Bacteria</taxon>
        <taxon>Pseudomonadati</taxon>
        <taxon>Pseudomonadota</taxon>
        <taxon>Alphaproteobacteria</taxon>
        <taxon>Rhodospirillales</taxon>
        <taxon>Rhodospirillaceae</taxon>
        <taxon>Denitrobaculum</taxon>
    </lineage>
</organism>
<reference evidence="7 8" key="1">
    <citation type="submission" date="2019-06" db="EMBL/GenBank/DDBJ databases">
        <title>Whole genome sequence for Rhodospirillaceae sp. R148.</title>
        <authorList>
            <person name="Wang G."/>
        </authorList>
    </citation>
    <scope>NUCLEOTIDE SEQUENCE [LARGE SCALE GENOMIC DNA]</scope>
    <source>
        <strain evidence="7 8">R148</strain>
    </source>
</reference>
<dbReference type="GO" id="GO:0051287">
    <property type="term" value="F:NAD binding"/>
    <property type="evidence" value="ECO:0007669"/>
    <property type="project" value="InterPro"/>
</dbReference>
<evidence type="ECO:0000256" key="3">
    <source>
        <dbReference type="ARBA" id="ARBA00023027"/>
    </source>
</evidence>
<evidence type="ECO:0000313" key="8">
    <source>
        <dbReference type="Proteomes" id="UP000315252"/>
    </source>
</evidence>
<evidence type="ECO:0000256" key="1">
    <source>
        <dbReference type="ARBA" id="ARBA00022857"/>
    </source>
</evidence>
<dbReference type="FunFam" id="3.40.50.720:FF:000213">
    <property type="entry name" value="Putative 2-hydroxyacid dehydrogenase"/>
    <property type="match status" value="1"/>
</dbReference>
<dbReference type="Gene3D" id="3.40.50.720">
    <property type="entry name" value="NAD(P)-binding Rossmann-like Domain"/>
    <property type="match status" value="2"/>
</dbReference>
<dbReference type="InterPro" id="IPR050223">
    <property type="entry name" value="D-isomer_2-hydroxyacid_DH"/>
</dbReference>
<dbReference type="GO" id="GO:0030267">
    <property type="term" value="F:glyoxylate reductase (NADPH) activity"/>
    <property type="evidence" value="ECO:0007669"/>
    <property type="project" value="TreeGrafter"/>
</dbReference>
<evidence type="ECO:0000259" key="6">
    <source>
        <dbReference type="Pfam" id="PF02826"/>
    </source>
</evidence>
<dbReference type="RefSeq" id="WP_142895251.1">
    <property type="nucleotide sequence ID" value="NZ_ML660053.1"/>
</dbReference>
<dbReference type="InterPro" id="IPR006139">
    <property type="entry name" value="D-isomer_2_OHA_DH_cat_dom"/>
</dbReference>